<evidence type="ECO:0000313" key="2">
    <source>
        <dbReference type="EMBL" id="EST89189.1"/>
    </source>
</evidence>
<dbReference type="InterPro" id="IPR028082">
    <property type="entry name" value="Peripla_BP_I"/>
</dbReference>
<comment type="caution">
    <text evidence="2">The sequence shown here is derived from an EMBL/GenBank/DDBJ whole genome shotgun (WGS) entry which is preliminary data.</text>
</comment>
<evidence type="ECO:0000313" key="3">
    <source>
        <dbReference type="Proteomes" id="UP000018126"/>
    </source>
</evidence>
<dbReference type="STRING" id="1408226.T233_01637"/>
<proteinExistence type="predicted"/>
<dbReference type="EMBL" id="AYSH01000020">
    <property type="protein sequence ID" value="EST89189.1"/>
    <property type="molecule type" value="Genomic_DNA"/>
</dbReference>
<dbReference type="SUPFAM" id="SSF53822">
    <property type="entry name" value="Periplasmic binding protein-like I"/>
    <property type="match status" value="1"/>
</dbReference>
<keyword evidence="3" id="KW-1185">Reference proteome</keyword>
<dbReference type="Proteomes" id="UP000018126">
    <property type="component" value="Unassembled WGS sequence"/>
</dbReference>
<dbReference type="Gene3D" id="3.40.50.2300">
    <property type="match status" value="2"/>
</dbReference>
<dbReference type="PANTHER" id="PTHR35271:SF1">
    <property type="entry name" value="ABC TRANSPORTER, SUBSTRATE-BINDING LIPOPROTEIN"/>
    <property type="match status" value="1"/>
</dbReference>
<dbReference type="AlphaFoldDB" id="V6Q246"/>
<feature type="chain" id="PRO_5004751714" evidence="1">
    <location>
        <begin position="23"/>
        <end position="326"/>
    </location>
</feature>
<keyword evidence="1" id="KW-0732">Signal</keyword>
<dbReference type="PATRIC" id="fig|1408226.3.peg.1594"/>
<dbReference type="PROSITE" id="PS51257">
    <property type="entry name" value="PROKAR_LIPOPROTEIN"/>
    <property type="match status" value="1"/>
</dbReference>
<organism evidence="2 3">
    <name type="scientific">Vagococcus lutrae LBD1</name>
    <dbReference type="NCBI Taxonomy" id="1408226"/>
    <lineage>
        <taxon>Bacteria</taxon>
        <taxon>Bacillati</taxon>
        <taxon>Bacillota</taxon>
        <taxon>Bacilli</taxon>
        <taxon>Lactobacillales</taxon>
        <taxon>Enterococcaceae</taxon>
        <taxon>Vagococcus</taxon>
    </lineage>
</organism>
<dbReference type="Pfam" id="PF04392">
    <property type="entry name" value="ABC_sub_bind"/>
    <property type="match status" value="1"/>
</dbReference>
<feature type="signal peptide" evidence="1">
    <location>
        <begin position="1"/>
        <end position="22"/>
    </location>
</feature>
<evidence type="ECO:0000256" key="1">
    <source>
        <dbReference type="SAM" id="SignalP"/>
    </source>
</evidence>
<dbReference type="PANTHER" id="PTHR35271">
    <property type="entry name" value="ABC TRANSPORTER, SUBSTRATE-BINDING LIPOPROTEIN-RELATED"/>
    <property type="match status" value="1"/>
</dbReference>
<gene>
    <name evidence="2" type="ORF">T233_01637</name>
</gene>
<sequence length="326" mass="34772">MKQSMKLKLLLSAAMVSLIGLAACSSQENKGEKEGHYQVGVLQVVEHGSLDASYQGFIEGLEENGLKEGDNLTVTYQNAQGAQDQLNTMSQKLVKERPNLLLGIATPAAQALLSASSDIPIVVTAVTDLEEAKLVKSNESPGGNLTGVSDQVPIEKQLDLLISVAKKAEKIGIMYNGGEANSVLQAKQAKAYLEKQGIAVKELTANTTNDVQQVTESLAKEVDGIYIPTDNTFASAMTLVGDVVKEKQIPVVAGSIEMVQDGGLATFGIDYHALGKQTGDMAAKILKGERQTTDYPVETSRDLKLEVNKDMAKALGIDPETIKEPK</sequence>
<dbReference type="CDD" id="cd06325">
    <property type="entry name" value="PBP1_ABC_unchar_transporter"/>
    <property type="match status" value="1"/>
</dbReference>
<dbReference type="InterPro" id="IPR007487">
    <property type="entry name" value="ABC_transpt-TYRBP-like"/>
</dbReference>
<accession>V6Q246</accession>
<reference evidence="2 3" key="1">
    <citation type="journal article" date="2013" name="Genome Announc.">
        <title>High-Quality Draft Genome Sequence of Vagococcus lutrae Strain LBD1, Isolated from the Largemouth Bass Micropterus salmoides.</title>
        <authorList>
            <person name="Lebreton F."/>
            <person name="Valentino M.D."/>
            <person name="Duncan L.B."/>
            <person name="Zeng Q."/>
            <person name="Manson McGuire A."/>
            <person name="Earl A.M."/>
            <person name="Gilmore M.S."/>
        </authorList>
    </citation>
    <scope>NUCLEOTIDE SEQUENCE [LARGE SCALE GENOMIC DNA]</scope>
    <source>
        <strain evidence="2 3">LBD1</strain>
    </source>
</reference>
<dbReference type="eggNOG" id="COG2984">
    <property type="taxonomic scope" value="Bacteria"/>
</dbReference>
<name>V6Q246_9ENTE</name>
<protein>
    <submittedName>
        <fullName evidence="2">ABC transporter substrate-binding protein</fullName>
    </submittedName>
</protein>